<dbReference type="Pfam" id="PF00465">
    <property type="entry name" value="Fe-ADH"/>
    <property type="match status" value="1"/>
</dbReference>
<accession>A0ABU9U9D0</accession>
<dbReference type="InterPro" id="IPR039697">
    <property type="entry name" value="Alcohol_dehydrogenase_Fe"/>
</dbReference>
<keyword evidence="5" id="KW-1185">Reference proteome</keyword>
<dbReference type="EMBL" id="JBCHKQ010000001">
    <property type="protein sequence ID" value="MEM5947071.1"/>
    <property type="molecule type" value="Genomic_DNA"/>
</dbReference>
<dbReference type="EC" id="1.1.1.1" evidence="4"/>
<sequence length="374" mass="40815">MRTVVTYSHIELPVLAWGLDSIRSFIPWAKEHGRRAFIVSDLIYDDFGYHSRVSQLLKTAGIDSIIFSDISYKNDYEDIIRMVEVYRASRSDILVGLGGSNALTIASIIASSCGKEERLSLMMRNKPDTPGRPCAKIPVAFRVPYLFSDRVFLRTGDASACFVNLADSPSIVIADSYFLQSMPHKTAASMMISIVADCVSAILEPELSAFYRAFAMESLRIAGKICEKSIITDSENELESLRSFQLDAGILSSLALSSYYPVVSVLSSALYSVAGISRSWANSVFFSNFILNVSDSSFSALGAACEALGLIGLDEDIAASELSRFVISLVERAGFAIRLRDFGISREQLEAAVVLASSTGCDQSLLTDIAARSW</sequence>
<dbReference type="Gene3D" id="1.20.1090.10">
    <property type="entry name" value="Dehydroquinate synthase-like - alpha domain"/>
    <property type="match status" value="1"/>
</dbReference>
<comment type="caution">
    <text evidence="4">The sequence shown here is derived from an EMBL/GenBank/DDBJ whole genome shotgun (WGS) entry which is preliminary data.</text>
</comment>
<dbReference type="InterPro" id="IPR001670">
    <property type="entry name" value="ADH_Fe/GldA"/>
</dbReference>
<name>A0ABU9U9D0_9SPIR</name>
<gene>
    <name evidence="4" type="ORF">WKV44_00780</name>
</gene>
<evidence type="ECO:0000313" key="5">
    <source>
        <dbReference type="Proteomes" id="UP001466331"/>
    </source>
</evidence>
<protein>
    <submittedName>
        <fullName evidence="4">Iron-containing alcohol dehydrogenase</fullName>
        <ecNumber evidence="4">1.1.1.1</ecNumber>
    </submittedName>
</protein>
<evidence type="ECO:0000259" key="3">
    <source>
        <dbReference type="Pfam" id="PF00465"/>
    </source>
</evidence>
<dbReference type="RefSeq" id="WP_420068524.1">
    <property type="nucleotide sequence ID" value="NZ_JBCHKQ010000001.1"/>
</dbReference>
<comment type="similarity">
    <text evidence="1">Belongs to the iron-containing alcohol dehydrogenase family.</text>
</comment>
<evidence type="ECO:0000313" key="4">
    <source>
        <dbReference type="EMBL" id="MEM5947071.1"/>
    </source>
</evidence>
<evidence type="ECO:0000256" key="2">
    <source>
        <dbReference type="ARBA" id="ARBA00023002"/>
    </source>
</evidence>
<feature type="domain" description="Alcohol dehydrogenase iron-type/glycerol dehydrogenase GldA" evidence="3">
    <location>
        <begin position="18"/>
        <end position="137"/>
    </location>
</feature>
<proteinExistence type="inferred from homology"/>
<organism evidence="4 5">
    <name type="scientific">Rarispira pelagica</name>
    <dbReference type="NCBI Taxonomy" id="3141764"/>
    <lineage>
        <taxon>Bacteria</taxon>
        <taxon>Pseudomonadati</taxon>
        <taxon>Spirochaetota</taxon>
        <taxon>Spirochaetia</taxon>
        <taxon>Winmispirales</taxon>
        <taxon>Winmispiraceae</taxon>
        <taxon>Rarispira</taxon>
    </lineage>
</organism>
<dbReference type="GO" id="GO:0004022">
    <property type="term" value="F:alcohol dehydrogenase (NAD+) activity"/>
    <property type="evidence" value="ECO:0007669"/>
    <property type="project" value="UniProtKB-EC"/>
</dbReference>
<dbReference type="Gene3D" id="3.40.50.1970">
    <property type="match status" value="1"/>
</dbReference>
<dbReference type="PANTHER" id="PTHR11496:SF102">
    <property type="entry name" value="ALCOHOL DEHYDROGENASE 4"/>
    <property type="match status" value="1"/>
</dbReference>
<reference evidence="4 5" key="1">
    <citation type="submission" date="2024-03" db="EMBL/GenBank/DDBJ databases">
        <title>Ignisphaera cupida sp. nov., a hyperthermophilic hydrolytic archaeon from a hot spring of Kamchatka, and proposal of Ignisphaeraceae fam. nov.</title>
        <authorList>
            <person name="Podosokorskaya O.A."/>
            <person name="Elcheninov A.G."/>
            <person name="Maltseva A.I."/>
            <person name="Zayulina K.S."/>
            <person name="Novikov A."/>
            <person name="Merkel A.Y."/>
        </authorList>
    </citation>
    <scope>NUCLEOTIDE SEQUENCE [LARGE SCALE GENOMIC DNA]</scope>
    <source>
        <strain evidence="4 5">38H-sp</strain>
    </source>
</reference>
<dbReference type="SUPFAM" id="SSF56796">
    <property type="entry name" value="Dehydroquinate synthase-like"/>
    <property type="match status" value="1"/>
</dbReference>
<dbReference type="PANTHER" id="PTHR11496">
    <property type="entry name" value="ALCOHOL DEHYDROGENASE"/>
    <property type="match status" value="1"/>
</dbReference>
<evidence type="ECO:0000256" key="1">
    <source>
        <dbReference type="ARBA" id="ARBA00007358"/>
    </source>
</evidence>
<keyword evidence="2 4" id="KW-0560">Oxidoreductase</keyword>
<dbReference type="Proteomes" id="UP001466331">
    <property type="component" value="Unassembled WGS sequence"/>
</dbReference>